<organism evidence="2 4">
    <name type="scientific">Durio zibethinus</name>
    <name type="common">Durian</name>
    <dbReference type="NCBI Taxonomy" id="66656"/>
    <lineage>
        <taxon>Eukaryota</taxon>
        <taxon>Viridiplantae</taxon>
        <taxon>Streptophyta</taxon>
        <taxon>Embryophyta</taxon>
        <taxon>Tracheophyta</taxon>
        <taxon>Spermatophyta</taxon>
        <taxon>Magnoliopsida</taxon>
        <taxon>eudicotyledons</taxon>
        <taxon>Gunneridae</taxon>
        <taxon>Pentapetalae</taxon>
        <taxon>rosids</taxon>
        <taxon>malvids</taxon>
        <taxon>Malvales</taxon>
        <taxon>Malvaceae</taxon>
        <taxon>Helicteroideae</taxon>
        <taxon>Durio</taxon>
    </lineage>
</organism>
<dbReference type="KEGG" id="dzi:111292225"/>
<dbReference type="OrthoDB" id="767438at2759"/>
<dbReference type="RefSeq" id="XP_022740231.1">
    <property type="nucleotide sequence ID" value="XM_022884496.1"/>
</dbReference>
<accession>A0A6P5YJJ2</accession>
<feature type="region of interest" description="Disordered" evidence="1">
    <location>
        <begin position="41"/>
        <end position="64"/>
    </location>
</feature>
<keyword evidence="2" id="KW-1185">Reference proteome</keyword>
<dbReference type="Proteomes" id="UP000515121">
    <property type="component" value="Unplaced"/>
</dbReference>
<evidence type="ECO:0000313" key="3">
    <source>
        <dbReference type="RefSeq" id="XP_022740222.1"/>
    </source>
</evidence>
<evidence type="ECO:0000256" key="1">
    <source>
        <dbReference type="SAM" id="MobiDB-lite"/>
    </source>
</evidence>
<dbReference type="PANTHER" id="PTHR31390">
    <property type="entry name" value="EXPRESSED PROTEIN"/>
    <property type="match status" value="1"/>
</dbReference>
<evidence type="ECO:0000313" key="2">
    <source>
        <dbReference type="Proteomes" id="UP000515121"/>
    </source>
</evidence>
<dbReference type="Pfam" id="PF12043">
    <property type="entry name" value="DUF3527"/>
    <property type="match status" value="1"/>
</dbReference>
<dbReference type="RefSeq" id="XP_022740222.1">
    <property type="nucleotide sequence ID" value="XM_022884487.1"/>
</dbReference>
<dbReference type="AlphaFoldDB" id="A0A6P5YJJ2"/>
<dbReference type="PANTHER" id="PTHR31390:SF2">
    <property type="entry name" value="EXPRESSED PROTEIN"/>
    <property type="match status" value="1"/>
</dbReference>
<reference evidence="3 4" key="1">
    <citation type="submission" date="2025-04" db="UniProtKB">
        <authorList>
            <consortium name="RefSeq"/>
        </authorList>
    </citation>
    <scope>IDENTIFICATION</scope>
    <source>
        <tissue evidence="3 4">Fruit stalk</tissue>
    </source>
</reference>
<name>A0A6P5YJJ2_DURZI</name>
<feature type="compositionally biased region" description="Basic and acidic residues" evidence="1">
    <location>
        <begin position="45"/>
        <end position="61"/>
    </location>
</feature>
<gene>
    <name evidence="3 4" type="primary">LOC111292225</name>
</gene>
<dbReference type="GeneID" id="111292225"/>
<proteinExistence type="predicted"/>
<sequence length="652" mass="71889">MDFVCCQTDINHFQAENGKEVCPSLSTIFDQRQKMDNTFVSGQKQGKDDSLQNLEDGRDISGDNGMRKLARRANPQHALILNVKRLQAGKSLIKDPFLRSIFGIGNKIMRHVVTLDEKYLRHCLELIHINAAKAAQCNISVNLSSIKMGILSHGLNSAKIRDENTYDLGKFVFECPLAVGTGSVVIGPAEQWVLGSIMGSKRMANILKSPLLRKLGALDVDPSLNDVKGSISYDFMSSPGGFSNYSSHKLGNETPISKNHKYGSETLHKRLVSVSSTNSACSYQSFSSTSTAISQGMLQCTWKGGIPYFVFSLDNQRELYVANLSKERSACNKGLDYMYLFHSSRGGHKEHGMSDNESHLVGKMKVSTSFSICPQDSKIMETEFVLFSGNETFIREMQTSSHNHRKNKSLSKKVVEVFKSSHSSKQRTTSRFRRSSSIMEDSSWDPCNNSDALDGANLLEEQLLPNFELTAIVARDHFPENPCPEVGGWGLKLLRKAGFKQMVDTLEAPVPSACSCDTSDYSTSMDALVPAGIHGGPRTRNVGPSSLIERWRSGGHCDCGGWDLGCPLTVLKARSSKEAGLPPTDMSEACKLFDFFIQGSEHGSPALRIVNVHDGLYFIHFQSTLSALQSFAIAIAYIHTQSPTLRPKNVQQ</sequence>
<protein>
    <submittedName>
        <fullName evidence="3 4">Uncharacterized protein LOC111292225</fullName>
    </submittedName>
</protein>
<dbReference type="InterPro" id="IPR021916">
    <property type="entry name" value="DUF3527"/>
</dbReference>
<evidence type="ECO:0000313" key="4">
    <source>
        <dbReference type="RefSeq" id="XP_022740231.1"/>
    </source>
</evidence>